<sequence>MEATKVTFEEGRRADSLRFFGVHQLGLSESHIAGVGCTGRHHGANGLGIVKSIGGRENMNRVI</sequence>
<dbReference type="Proteomes" id="UP000797356">
    <property type="component" value="Chromosome 12"/>
</dbReference>
<dbReference type="PANTHER" id="PTHR46215:SF17">
    <property type="entry name" value="DIRIGENT PROTEIN"/>
    <property type="match status" value="1"/>
</dbReference>
<dbReference type="AlphaFoldDB" id="A0A8K0IS10"/>
<gene>
    <name evidence="1" type="ORF">COCNU_12G007290</name>
</gene>
<evidence type="ECO:0000313" key="1">
    <source>
        <dbReference type="EMBL" id="KAG1365729.1"/>
    </source>
</evidence>
<reference evidence="1" key="2">
    <citation type="submission" date="2019-07" db="EMBL/GenBank/DDBJ databases">
        <authorList>
            <person name="Yang Y."/>
            <person name="Bocs S."/>
            <person name="Baudouin L."/>
        </authorList>
    </citation>
    <scope>NUCLEOTIDE SEQUENCE</scope>
    <source>
        <tissue evidence="1">Spear leaf of Hainan Tall coconut</tissue>
    </source>
</reference>
<dbReference type="PANTHER" id="PTHR46215">
    <property type="entry name" value="DIRIGENT PROTEIN 24-RELATED"/>
    <property type="match status" value="1"/>
</dbReference>
<keyword evidence="2" id="KW-1185">Reference proteome</keyword>
<name>A0A8K0IS10_COCNU</name>
<accession>A0A8K0IS10</accession>
<reference evidence="1" key="1">
    <citation type="journal article" date="2017" name="Gigascience">
        <title>The genome draft of coconut (Cocos nucifera).</title>
        <authorList>
            <person name="Xiao Y."/>
            <person name="Xu P."/>
            <person name="Fan H."/>
            <person name="Baudouin L."/>
            <person name="Xia W."/>
            <person name="Bocs S."/>
            <person name="Xu J."/>
            <person name="Li Q."/>
            <person name="Guo A."/>
            <person name="Zhou L."/>
            <person name="Li J."/>
            <person name="Wu Y."/>
            <person name="Ma Z."/>
            <person name="Armero A."/>
            <person name="Issali A.E."/>
            <person name="Liu N."/>
            <person name="Peng M."/>
            <person name="Yang Y."/>
        </authorList>
    </citation>
    <scope>NUCLEOTIDE SEQUENCE</scope>
    <source>
        <tissue evidence="1">Spear leaf of Hainan Tall coconut</tissue>
    </source>
</reference>
<comment type="caution">
    <text evidence="1">The sequence shown here is derived from an EMBL/GenBank/DDBJ whole genome shotgun (WGS) entry which is preliminary data.</text>
</comment>
<protein>
    <submittedName>
        <fullName evidence="1">Putative Dirigent protein 25</fullName>
    </submittedName>
</protein>
<proteinExistence type="predicted"/>
<dbReference type="OrthoDB" id="1685727at2759"/>
<organism evidence="1 2">
    <name type="scientific">Cocos nucifera</name>
    <name type="common">Coconut palm</name>
    <dbReference type="NCBI Taxonomy" id="13894"/>
    <lineage>
        <taxon>Eukaryota</taxon>
        <taxon>Viridiplantae</taxon>
        <taxon>Streptophyta</taxon>
        <taxon>Embryophyta</taxon>
        <taxon>Tracheophyta</taxon>
        <taxon>Spermatophyta</taxon>
        <taxon>Magnoliopsida</taxon>
        <taxon>Liliopsida</taxon>
        <taxon>Arecaceae</taxon>
        <taxon>Arecoideae</taxon>
        <taxon>Cocoseae</taxon>
        <taxon>Attaleinae</taxon>
        <taxon>Cocos</taxon>
    </lineage>
</organism>
<dbReference type="InterPro" id="IPR004265">
    <property type="entry name" value="Dirigent"/>
</dbReference>
<evidence type="ECO:0000313" key="2">
    <source>
        <dbReference type="Proteomes" id="UP000797356"/>
    </source>
</evidence>
<dbReference type="EMBL" id="CM017883">
    <property type="protein sequence ID" value="KAG1365729.1"/>
    <property type="molecule type" value="Genomic_DNA"/>
</dbReference>